<reference evidence="1 2" key="1">
    <citation type="submission" date="2018-09" db="EMBL/GenBank/DDBJ databases">
        <title>Complete genome sequence of the hydrocarbonoclastic bacterium Alcaligenes aquatilis QD168, isolated from a crude-oil polluted marine sediment of Central Chile.</title>
        <authorList>
            <person name="Duran R.E."/>
            <person name="Barra B."/>
            <person name="Salva-Serra F."/>
            <person name="Mendez V."/>
            <person name="Moore E.R.B."/>
            <person name="Seeger M."/>
        </authorList>
    </citation>
    <scope>NUCLEOTIDE SEQUENCE [LARGE SCALE GENOMIC DNA]</scope>
    <source>
        <strain evidence="1 2">QD168</strain>
    </source>
</reference>
<name>A0A3G2HR48_9BURK</name>
<dbReference type="OrthoDB" id="3677005at2"/>
<protein>
    <submittedName>
        <fullName evidence="1">Uncharacterized protein</fullName>
    </submittedName>
</protein>
<sequence length="280" mass="30718">MKTKSYELSITTQGPTYPPSEVMDADGNFIVIGQINRTDLEGVTRTSWGRAIVSAESPVPKFGQQAPYTILRELAESLPDTDRKIELYTLPIPLPCNNYNMLFAPKQYPGAHEAKIPSYPFHAVPIPDARLEDGLKITDPITLGKWCEAKGKLQVSVSADRRNAAFEFVFSGMIPNSLYTVMSLRKQDLSPSNPTRPGPLGIPNVFITDSDGNGSYRAVLPNPFPSEEDPLNNRIINVVVLWMSYQMSHGGAIGMFGLGGDIHAQLKLKGASFSEFITVS</sequence>
<organism evidence="1 2">
    <name type="scientific">Alcaligenes aquatilis</name>
    <dbReference type="NCBI Taxonomy" id="323284"/>
    <lineage>
        <taxon>Bacteria</taxon>
        <taxon>Pseudomonadati</taxon>
        <taxon>Pseudomonadota</taxon>
        <taxon>Betaproteobacteria</taxon>
        <taxon>Burkholderiales</taxon>
        <taxon>Alcaligenaceae</taxon>
        <taxon>Alcaligenes</taxon>
    </lineage>
</organism>
<dbReference type="RefSeq" id="WP_121737936.1">
    <property type="nucleotide sequence ID" value="NZ_CP032153.1"/>
</dbReference>
<accession>A0A3G2HR48</accession>
<gene>
    <name evidence="1" type="ORF">D3M96_02670</name>
</gene>
<dbReference type="Proteomes" id="UP000268070">
    <property type="component" value="Chromosome"/>
</dbReference>
<evidence type="ECO:0000313" key="2">
    <source>
        <dbReference type="Proteomes" id="UP000268070"/>
    </source>
</evidence>
<proteinExistence type="predicted"/>
<evidence type="ECO:0000313" key="1">
    <source>
        <dbReference type="EMBL" id="AYN19534.1"/>
    </source>
</evidence>
<dbReference type="KEGG" id="aaqu:D3M96_02670"/>
<dbReference type="EMBL" id="CP032153">
    <property type="protein sequence ID" value="AYN19534.1"/>
    <property type="molecule type" value="Genomic_DNA"/>
</dbReference>
<dbReference type="AlphaFoldDB" id="A0A3G2HR48"/>